<proteinExistence type="predicted"/>
<dbReference type="EMBL" id="CAMXCT030002941">
    <property type="protein sequence ID" value="CAL4788767.1"/>
    <property type="molecule type" value="Genomic_DNA"/>
</dbReference>
<reference evidence="2" key="1">
    <citation type="submission" date="2022-10" db="EMBL/GenBank/DDBJ databases">
        <authorList>
            <person name="Chen Y."/>
            <person name="Dougan E. K."/>
            <person name="Chan C."/>
            <person name="Rhodes N."/>
            <person name="Thang M."/>
        </authorList>
    </citation>
    <scope>NUCLEOTIDE SEQUENCE</scope>
</reference>
<evidence type="ECO:0000313" key="2">
    <source>
        <dbReference type="EMBL" id="CAI4001455.1"/>
    </source>
</evidence>
<comment type="caution">
    <text evidence="2">The sequence shown here is derived from an EMBL/GenBank/DDBJ whole genome shotgun (WGS) entry which is preliminary data.</text>
</comment>
<evidence type="ECO:0000313" key="3">
    <source>
        <dbReference type="EMBL" id="CAL1154830.1"/>
    </source>
</evidence>
<dbReference type="Pfam" id="PF25273">
    <property type="entry name" value="DUF7869"/>
    <property type="match status" value="1"/>
</dbReference>
<dbReference type="EMBL" id="CAMXCT020002941">
    <property type="protein sequence ID" value="CAL1154830.1"/>
    <property type="molecule type" value="Genomic_DNA"/>
</dbReference>
<protein>
    <submittedName>
        <fullName evidence="4">7,8-didemethyl-8-hydroxy-5-deazariboflavin synthase</fullName>
    </submittedName>
</protein>
<accession>A0A9P1D1W1</accession>
<evidence type="ECO:0000259" key="1">
    <source>
        <dbReference type="Pfam" id="PF25273"/>
    </source>
</evidence>
<dbReference type="AlphaFoldDB" id="A0A9P1D1W1"/>
<dbReference type="Proteomes" id="UP001152797">
    <property type="component" value="Unassembled WGS sequence"/>
</dbReference>
<evidence type="ECO:0000313" key="5">
    <source>
        <dbReference type="Proteomes" id="UP001152797"/>
    </source>
</evidence>
<dbReference type="InterPro" id="IPR057191">
    <property type="entry name" value="DUF7869"/>
</dbReference>
<dbReference type="OrthoDB" id="441938at2759"/>
<sequence length="531" mass="61440">MRERLTSESCLKNVLTKKCIKCKFGCREKFSTELKFTEWRKFREHWVSLSKLDQDQIVFDRIRQIVLASQSEKCQPKWLLLGERVCLRAWKRLHGLGTARFDRLREAVDAGKSTPPVDLRFLQSEQPKEIDGSSSTSKIVSYLETLYTSVAETLPDHREELADPGDACVMYSLDSMPDDPYAKFADIQRQLSLHQDMAGAASSKVKVRKPRKKVKGGALNLNPDKAGMEERYLPPGRMMDYYQQFVATLDDESKISFCQFWRVWSSNYSHMKFRSTSSHSVCSVCTRHKLMIRELSGHLNARKKQTELLAMHLRSQYLDRALYWERRGVSRLGSMGEVTVIIDSMDQQKFSYPRSDLYRAKDLSTLQRPRAHVTAVIVHGYFVLIAISDHDMPKNSNCMCEILGHVWTRLRMNGIDTTRLRFRVQSDNTSRECKNNIVLAFLASLTARGLAAGTTLSCLRSGHSHEDVDQMFGKLAGWMSSKGRYARHPDDFMQLIRQWLCELKRPYEKDRYCVKLDQLRDWQLGQDRAKC</sequence>
<evidence type="ECO:0000313" key="4">
    <source>
        <dbReference type="EMBL" id="CAL4788767.1"/>
    </source>
</evidence>
<dbReference type="PANTHER" id="PTHR33153">
    <property type="entry name" value="MYND-TYPE DOMAIN-CONTAINING PROTEIN"/>
    <property type="match status" value="1"/>
</dbReference>
<gene>
    <name evidence="2" type="ORF">C1SCF055_LOCUS27502</name>
</gene>
<keyword evidence="5" id="KW-1185">Reference proteome</keyword>
<name>A0A9P1D1W1_9DINO</name>
<dbReference type="EMBL" id="CAMXCT010002941">
    <property type="protein sequence ID" value="CAI4001455.1"/>
    <property type="molecule type" value="Genomic_DNA"/>
</dbReference>
<reference evidence="3" key="2">
    <citation type="submission" date="2024-04" db="EMBL/GenBank/DDBJ databases">
        <authorList>
            <person name="Chen Y."/>
            <person name="Shah S."/>
            <person name="Dougan E. K."/>
            <person name="Thang M."/>
            <person name="Chan C."/>
        </authorList>
    </citation>
    <scope>NUCLEOTIDE SEQUENCE [LARGE SCALE GENOMIC DNA]</scope>
</reference>
<dbReference type="PANTHER" id="PTHR33153:SF3">
    <property type="entry name" value="TRAFFICKING PROTEIN PARTICLE COMPLEX SUBUNIT 11 DOMAIN-CONTAINING PROTEIN"/>
    <property type="match status" value="1"/>
</dbReference>
<feature type="domain" description="DUF7869" evidence="1">
    <location>
        <begin position="362"/>
        <end position="497"/>
    </location>
</feature>
<organism evidence="2">
    <name type="scientific">Cladocopium goreaui</name>
    <dbReference type="NCBI Taxonomy" id="2562237"/>
    <lineage>
        <taxon>Eukaryota</taxon>
        <taxon>Sar</taxon>
        <taxon>Alveolata</taxon>
        <taxon>Dinophyceae</taxon>
        <taxon>Suessiales</taxon>
        <taxon>Symbiodiniaceae</taxon>
        <taxon>Cladocopium</taxon>
    </lineage>
</organism>